<dbReference type="GO" id="GO:0071555">
    <property type="term" value="P:cell wall organization"/>
    <property type="evidence" value="ECO:0007669"/>
    <property type="project" value="UniProtKB-KW"/>
</dbReference>
<comment type="catalytic activity">
    <reaction evidence="16 18">
        <text>N-acetyl-alpha-D-glucosamine 1-phosphate + UTP + H(+) = UDP-N-acetyl-alpha-D-glucosamine + diphosphate</text>
        <dbReference type="Rhea" id="RHEA:13509"/>
        <dbReference type="ChEBI" id="CHEBI:15378"/>
        <dbReference type="ChEBI" id="CHEBI:33019"/>
        <dbReference type="ChEBI" id="CHEBI:46398"/>
        <dbReference type="ChEBI" id="CHEBI:57705"/>
        <dbReference type="ChEBI" id="CHEBI:57776"/>
        <dbReference type="EC" id="2.7.7.23"/>
    </reaction>
</comment>
<proteinExistence type="inferred from homology"/>
<dbReference type="InterPro" id="IPR001451">
    <property type="entry name" value="Hexapep"/>
</dbReference>
<dbReference type="Proteomes" id="UP000200980">
    <property type="component" value="Unassembled WGS sequence"/>
</dbReference>
<feature type="binding site" evidence="18">
    <location>
        <position position="72"/>
    </location>
    <ligand>
        <name>UDP-N-acetyl-alpha-D-glucosamine</name>
        <dbReference type="ChEBI" id="CHEBI:57705"/>
    </ligand>
</feature>
<comment type="subcellular location">
    <subcellularLocation>
        <location evidence="1 18">Cytoplasm</location>
    </subcellularLocation>
</comment>
<keyword evidence="10 18" id="KW-0133">Cell shape</keyword>
<evidence type="ECO:0000256" key="14">
    <source>
        <dbReference type="ARBA" id="ARBA00023316"/>
    </source>
</evidence>
<dbReference type="GO" id="GO:0003977">
    <property type="term" value="F:UDP-N-acetylglucosamine diphosphorylase activity"/>
    <property type="evidence" value="ECO:0007669"/>
    <property type="project" value="UniProtKB-UniRule"/>
</dbReference>
<comment type="pathway">
    <text evidence="18">Bacterial outer membrane biogenesis; LPS lipid A biosynthesis.</text>
</comment>
<dbReference type="HAMAP" id="MF_01631">
    <property type="entry name" value="GlmU"/>
    <property type="match status" value="1"/>
</dbReference>
<evidence type="ECO:0000256" key="13">
    <source>
        <dbReference type="ARBA" id="ARBA00023315"/>
    </source>
</evidence>
<dbReference type="Pfam" id="PF00132">
    <property type="entry name" value="Hexapep"/>
    <property type="match status" value="1"/>
</dbReference>
<feature type="region of interest" description="Linker" evidence="18">
    <location>
        <begin position="225"/>
        <end position="245"/>
    </location>
</feature>
<feature type="binding site" evidence="18">
    <location>
        <position position="166"/>
    </location>
    <ligand>
        <name>UDP-N-acetyl-alpha-D-glucosamine</name>
        <dbReference type="ChEBI" id="CHEBI:57705"/>
    </ligand>
</feature>
<dbReference type="EC" id="2.3.1.157" evidence="18"/>
<dbReference type="InterPro" id="IPR050065">
    <property type="entry name" value="GlmU-like"/>
</dbReference>
<sequence length="442" mass="47703">MSSTTTAVILAAGMGTRMKSRLPKAMQRLGNRPMIWHLIETARQIVDRIVVVIGPGMDELAQQVSPHETVIQYDRLGTGHAAKIGVDILHDGRAIILYADNPLLTANTMQRLLNAHDEGHALSLLGMRPVVAGHYGRIVTRVDGQVERIVEFKDASEAERSITLCNAGMMCADVTHLKNWLNNITPENAQNEYYLTDIVALAAKQGPVSCVEGTEEELAGINSRAELAQAENRLQQRLRQNALEQGATLIDPSSIFLDPDTIIARDVVIEPNVFIGPGVTLEEGCVIRAFSHLEGCLVKKGATIGPYARLRPGTVCRENSHIGNFVELKNTDLGVGSKVNHLTYLGDTKVGKMSNIGAGSITCNYDGVFKHRTTIGNNCFIGSNSVMVAPVQIEDDAMTAAGSVITQAVPSGALAFGRARQENKAGKGRALQQALQKKKEQG</sequence>
<feature type="binding site" evidence="18">
    <location>
        <position position="222"/>
    </location>
    <ligand>
        <name>Mg(2+)</name>
        <dbReference type="ChEBI" id="CHEBI:18420"/>
    </ligand>
</feature>
<evidence type="ECO:0000256" key="15">
    <source>
        <dbReference type="ARBA" id="ARBA00048247"/>
    </source>
</evidence>
<feature type="region of interest" description="Pyrophosphorylase" evidence="18">
    <location>
        <begin position="1"/>
        <end position="224"/>
    </location>
</feature>
<keyword evidence="9 18" id="KW-0460">Magnesium</keyword>
<feature type="binding site" evidence="18">
    <location>
        <position position="329"/>
    </location>
    <ligand>
        <name>UDP-N-acetyl-alpha-D-glucosamine</name>
        <dbReference type="ChEBI" id="CHEBI:57705"/>
    </ligand>
</feature>
<dbReference type="CDD" id="cd03353">
    <property type="entry name" value="LbH_GlmU_C"/>
    <property type="match status" value="1"/>
</dbReference>
<dbReference type="STRING" id="1539051.AL01_01765"/>
<name>A0A1S8GRV8_9PROT</name>
<keyword evidence="22" id="KW-1185">Reference proteome</keyword>
<evidence type="ECO:0000256" key="4">
    <source>
        <dbReference type="ARBA" id="ARBA00022490"/>
    </source>
</evidence>
<dbReference type="InterPro" id="IPR038009">
    <property type="entry name" value="GlmU_C_LbH"/>
</dbReference>
<keyword evidence="6 18" id="KW-0548">Nucleotidyltransferase</keyword>
<gene>
    <name evidence="18 21" type="primary">glmU</name>
    <name evidence="21" type="ORF">AL01_01765</name>
</gene>
<dbReference type="Gene3D" id="3.90.550.10">
    <property type="entry name" value="Spore Coat Polysaccharide Biosynthesis Protein SpsA, Chain A"/>
    <property type="match status" value="1"/>
</dbReference>
<dbReference type="EC" id="2.7.7.23" evidence="18"/>
<evidence type="ECO:0000256" key="9">
    <source>
        <dbReference type="ARBA" id="ARBA00022842"/>
    </source>
</evidence>
<protein>
    <recommendedName>
        <fullName evidence="18">Bifunctional protein GlmU</fullName>
    </recommendedName>
    <domain>
        <recommendedName>
            <fullName evidence="18">UDP-N-acetylglucosamine pyrophosphorylase</fullName>
            <ecNumber evidence="18">2.7.7.23</ecNumber>
        </recommendedName>
        <alternativeName>
            <fullName evidence="18">N-acetylglucosamine-1-phosphate uridyltransferase</fullName>
        </alternativeName>
    </domain>
    <domain>
        <recommendedName>
            <fullName evidence="18">Glucosamine-1-phosphate N-acetyltransferase</fullName>
            <ecNumber evidence="18">2.3.1.157</ecNumber>
        </recommendedName>
    </domain>
</protein>
<evidence type="ECO:0000256" key="7">
    <source>
        <dbReference type="ARBA" id="ARBA00022723"/>
    </source>
</evidence>
<feature type="region of interest" description="N-acetyltransferase" evidence="18">
    <location>
        <begin position="246"/>
        <end position="442"/>
    </location>
</feature>
<keyword evidence="7 18" id="KW-0479">Metal-binding</keyword>
<dbReference type="Pfam" id="PF12804">
    <property type="entry name" value="NTP_transf_3"/>
    <property type="match status" value="1"/>
</dbReference>
<feature type="binding site" evidence="18">
    <location>
        <position position="136"/>
    </location>
    <ligand>
        <name>UDP-N-acetyl-alpha-D-glucosamine</name>
        <dbReference type="ChEBI" id="CHEBI:57705"/>
    </ligand>
</feature>
<comment type="pathway">
    <text evidence="18">Nucleotide-sugar biosynthesis; UDP-N-acetyl-alpha-D-glucosamine biosynthesis; UDP-N-acetyl-alpha-D-glucosamine from N-acetyl-alpha-D-glucosamine 1-phosphate: step 1/1.</text>
</comment>
<comment type="caution">
    <text evidence="18">Lacks conserved residue(s) required for the propagation of feature annotation.</text>
</comment>
<comment type="catalytic activity">
    <reaction evidence="15 18">
        <text>alpha-D-glucosamine 1-phosphate + acetyl-CoA = N-acetyl-alpha-D-glucosamine 1-phosphate + CoA + H(+)</text>
        <dbReference type="Rhea" id="RHEA:13725"/>
        <dbReference type="ChEBI" id="CHEBI:15378"/>
        <dbReference type="ChEBI" id="CHEBI:57287"/>
        <dbReference type="ChEBI" id="CHEBI:57288"/>
        <dbReference type="ChEBI" id="CHEBI:57776"/>
        <dbReference type="ChEBI" id="CHEBI:58516"/>
        <dbReference type="EC" id="2.3.1.157"/>
    </reaction>
</comment>
<comment type="caution">
    <text evidence="21">The sequence shown here is derived from an EMBL/GenBank/DDBJ whole genome shotgun (WGS) entry which is preliminary data.</text>
</comment>
<dbReference type="UniPathway" id="UPA00113">
    <property type="reaction ID" value="UER00532"/>
</dbReference>
<comment type="subunit">
    <text evidence="18">Homotrimer.</text>
</comment>
<evidence type="ECO:0000313" key="21">
    <source>
        <dbReference type="EMBL" id="OOL19715.1"/>
    </source>
</evidence>
<dbReference type="NCBIfam" id="TIGR01173">
    <property type="entry name" value="glmU"/>
    <property type="match status" value="1"/>
</dbReference>
<comment type="similarity">
    <text evidence="2 18">In the C-terminal section; belongs to the transferase hexapeptide repeat family.</text>
</comment>
<dbReference type="InterPro" id="IPR025877">
    <property type="entry name" value="MobA-like_NTP_Trfase"/>
</dbReference>
<evidence type="ECO:0000256" key="18">
    <source>
        <dbReference type="HAMAP-Rule" id="MF_01631"/>
    </source>
</evidence>
<feature type="binding site" evidence="18">
    <location>
        <position position="100"/>
    </location>
    <ligand>
        <name>Mg(2+)</name>
        <dbReference type="ChEBI" id="CHEBI:18420"/>
    </ligand>
</feature>
<keyword evidence="12 18" id="KW-0511">Multifunctional enzyme</keyword>
<feature type="binding site" evidence="18">
    <location>
        <position position="344"/>
    </location>
    <ligand>
        <name>UDP-N-acetyl-alpha-D-glucosamine</name>
        <dbReference type="ChEBI" id="CHEBI:57705"/>
    </ligand>
</feature>
<dbReference type="GO" id="GO:0000902">
    <property type="term" value="P:cell morphogenesis"/>
    <property type="evidence" value="ECO:0007669"/>
    <property type="project" value="UniProtKB-UniRule"/>
</dbReference>
<keyword evidence="4 18" id="KW-0963">Cytoplasm</keyword>
<feature type="coiled-coil region" evidence="19">
    <location>
        <begin position="211"/>
        <end position="245"/>
    </location>
</feature>
<comment type="cofactor">
    <cofactor evidence="18">
        <name>Mg(2+)</name>
        <dbReference type="ChEBI" id="CHEBI:18420"/>
    </cofactor>
    <text evidence="18">Binds 1 Mg(2+) ion per subunit.</text>
</comment>
<feature type="domain" description="MobA-like NTP transferase" evidence="20">
    <location>
        <begin position="7"/>
        <end position="121"/>
    </location>
</feature>
<comment type="function">
    <text evidence="17 18">Catalyzes the last two sequential reactions in the de novo biosynthetic pathway for UDP-N-acetylglucosamine (UDP-GlcNAc). The C-terminal domain catalyzes the transfer of acetyl group from acetyl coenzyme A to glucosamine-1-phosphate (GlcN-1-P) to produce N-acetylglucosamine-1-phosphate (GlcNAc-1-P), which is converted into UDP-GlcNAc by the transfer of uridine 5-monophosphate (from uridine 5-triphosphate), a reaction catalyzed by the N-terminal domain.</text>
</comment>
<dbReference type="GO" id="GO:0005737">
    <property type="term" value="C:cytoplasm"/>
    <property type="evidence" value="ECO:0007669"/>
    <property type="project" value="UniProtKB-SubCell"/>
</dbReference>
<dbReference type="InterPro" id="IPR029044">
    <property type="entry name" value="Nucleotide-diphossugar_trans"/>
</dbReference>
<evidence type="ECO:0000256" key="2">
    <source>
        <dbReference type="ARBA" id="ARBA00007707"/>
    </source>
</evidence>
<dbReference type="GO" id="GO:0000287">
    <property type="term" value="F:magnesium ion binding"/>
    <property type="evidence" value="ECO:0007669"/>
    <property type="project" value="UniProtKB-UniRule"/>
</dbReference>
<dbReference type="NCBIfam" id="NF010933">
    <property type="entry name" value="PRK14353.1"/>
    <property type="match status" value="1"/>
</dbReference>
<evidence type="ECO:0000256" key="16">
    <source>
        <dbReference type="ARBA" id="ARBA00048493"/>
    </source>
</evidence>
<accession>A0A1S8GRV8</accession>
<feature type="binding site" evidence="18">
    <location>
        <position position="383"/>
    </location>
    <ligand>
        <name>acetyl-CoA</name>
        <dbReference type="ChEBI" id="CHEBI:57288"/>
    </ligand>
</feature>
<dbReference type="CDD" id="cd02540">
    <property type="entry name" value="GT2_GlmU_N_bac"/>
    <property type="match status" value="1"/>
</dbReference>
<evidence type="ECO:0000256" key="10">
    <source>
        <dbReference type="ARBA" id="ARBA00022960"/>
    </source>
</evidence>
<keyword evidence="8 18" id="KW-0677">Repeat</keyword>
<dbReference type="GO" id="GO:0008360">
    <property type="term" value="P:regulation of cell shape"/>
    <property type="evidence" value="ECO:0007669"/>
    <property type="project" value="UniProtKB-KW"/>
</dbReference>
<feature type="binding site" evidence="18">
    <location>
        <position position="355"/>
    </location>
    <ligand>
        <name>UDP-N-acetyl-alpha-D-glucosamine</name>
        <dbReference type="ChEBI" id="CHEBI:57705"/>
    </ligand>
</feature>
<evidence type="ECO:0000256" key="8">
    <source>
        <dbReference type="ARBA" id="ARBA00022737"/>
    </source>
</evidence>
<dbReference type="AlphaFoldDB" id="A0A1S8GRV8"/>
<feature type="active site" description="Proton acceptor" evidence="18">
    <location>
        <position position="341"/>
    </location>
</feature>
<evidence type="ECO:0000256" key="3">
    <source>
        <dbReference type="ARBA" id="ARBA00007947"/>
    </source>
</evidence>
<feature type="binding site" evidence="18">
    <location>
        <begin position="10"/>
        <end position="13"/>
    </location>
    <ligand>
        <name>UDP-N-acetyl-alpha-D-glucosamine</name>
        <dbReference type="ChEBI" id="CHEBI:57705"/>
    </ligand>
</feature>
<feature type="binding site" evidence="18">
    <location>
        <begin position="364"/>
        <end position="365"/>
    </location>
    <ligand>
        <name>acetyl-CoA</name>
        <dbReference type="ChEBI" id="CHEBI:57288"/>
    </ligand>
</feature>
<dbReference type="EMBL" id="JATM01000001">
    <property type="protein sequence ID" value="OOL19715.1"/>
    <property type="molecule type" value="Genomic_DNA"/>
</dbReference>
<feature type="binding site" evidence="18">
    <location>
        <position position="418"/>
    </location>
    <ligand>
        <name>acetyl-CoA</name>
        <dbReference type="ChEBI" id="CHEBI:57288"/>
    </ligand>
</feature>
<evidence type="ECO:0000259" key="20">
    <source>
        <dbReference type="Pfam" id="PF12804"/>
    </source>
</evidence>
<evidence type="ECO:0000256" key="1">
    <source>
        <dbReference type="ARBA" id="ARBA00004496"/>
    </source>
</evidence>
<dbReference type="PANTHER" id="PTHR43584">
    <property type="entry name" value="NUCLEOTIDYL TRANSFERASE"/>
    <property type="match status" value="1"/>
</dbReference>
<dbReference type="PANTHER" id="PTHR43584:SF3">
    <property type="entry name" value="BIFUNCTIONAL PROTEIN GLMU"/>
    <property type="match status" value="1"/>
</dbReference>
<feature type="binding site" evidence="18">
    <location>
        <position position="401"/>
    </location>
    <ligand>
        <name>acetyl-CoA</name>
        <dbReference type="ChEBI" id="CHEBI:57288"/>
    </ligand>
</feature>
<dbReference type="Gene3D" id="2.160.10.10">
    <property type="entry name" value="Hexapeptide repeat proteins"/>
    <property type="match status" value="1"/>
</dbReference>
<organism evidence="21 22">
    <name type="scientific">Bombella intestini</name>
    <dbReference type="NCBI Taxonomy" id="1539051"/>
    <lineage>
        <taxon>Bacteria</taxon>
        <taxon>Pseudomonadati</taxon>
        <taxon>Pseudomonadota</taxon>
        <taxon>Alphaproteobacteria</taxon>
        <taxon>Acetobacterales</taxon>
        <taxon>Acetobacteraceae</taxon>
        <taxon>Bombella</taxon>
    </lineage>
</organism>
<evidence type="ECO:0000256" key="19">
    <source>
        <dbReference type="SAM" id="Coils"/>
    </source>
</evidence>
<feature type="binding site" evidence="18">
    <location>
        <position position="24"/>
    </location>
    <ligand>
        <name>UDP-N-acetyl-alpha-D-glucosamine</name>
        <dbReference type="ChEBI" id="CHEBI:57705"/>
    </ligand>
</feature>
<feature type="binding site" evidence="18">
    <location>
        <position position="151"/>
    </location>
    <ligand>
        <name>UDP-N-acetyl-alpha-D-glucosamine</name>
        <dbReference type="ChEBI" id="CHEBI:57705"/>
    </ligand>
</feature>
<feature type="binding site" evidence="18">
    <location>
        <position position="358"/>
    </location>
    <ligand>
        <name>acetyl-CoA</name>
        <dbReference type="ChEBI" id="CHEBI:57288"/>
    </ligand>
</feature>
<dbReference type="GO" id="GO:0016020">
    <property type="term" value="C:membrane"/>
    <property type="evidence" value="ECO:0007669"/>
    <property type="project" value="GOC"/>
</dbReference>
<dbReference type="GO" id="GO:0009245">
    <property type="term" value="P:lipid A biosynthetic process"/>
    <property type="evidence" value="ECO:0007669"/>
    <property type="project" value="UniProtKB-UniRule"/>
</dbReference>
<dbReference type="RefSeq" id="WP_077395538.1">
    <property type="nucleotide sequence ID" value="NZ_JATM01000001.1"/>
</dbReference>
<evidence type="ECO:0000256" key="5">
    <source>
        <dbReference type="ARBA" id="ARBA00022679"/>
    </source>
</evidence>
<evidence type="ECO:0000256" key="12">
    <source>
        <dbReference type="ARBA" id="ARBA00023268"/>
    </source>
</evidence>
<dbReference type="SUPFAM" id="SSF53448">
    <property type="entry name" value="Nucleotide-diphospho-sugar transferases"/>
    <property type="match status" value="1"/>
</dbReference>
<keyword evidence="13 18" id="KW-0012">Acyltransferase</keyword>
<keyword evidence="11 18" id="KW-0573">Peptidoglycan synthesis</keyword>
<evidence type="ECO:0000256" key="6">
    <source>
        <dbReference type="ARBA" id="ARBA00022695"/>
    </source>
</evidence>
<dbReference type="Pfam" id="PF14602">
    <property type="entry name" value="Hexapep_2"/>
    <property type="match status" value="1"/>
</dbReference>
<reference evidence="21 22" key="1">
    <citation type="journal article" date="2016" name="PLoS ONE">
        <title>Whole-Genome Sequence Analysis of Bombella intestini LMG 28161T, a Novel Acetic Acid Bacterium Isolated from the Crop of a Red-Tailed Bumble Bee, Bombus lapidarius.</title>
        <authorList>
            <person name="Li L."/>
            <person name="Illeghems K."/>
            <person name="Van Kerrebroeck S."/>
            <person name="Borremans W."/>
            <person name="Cleenwerck I."/>
            <person name="Smagghe G."/>
            <person name="De Vuyst L."/>
            <person name="Vandamme P."/>
        </authorList>
    </citation>
    <scope>NUCLEOTIDE SEQUENCE [LARGE SCALE GENOMIC DNA]</scope>
    <source>
        <strain evidence="21 22">R-52487</strain>
    </source>
</reference>
<dbReference type="GO" id="GO:0006048">
    <property type="term" value="P:UDP-N-acetylglucosamine biosynthetic process"/>
    <property type="evidence" value="ECO:0007669"/>
    <property type="project" value="UniProtKB-UniPathway"/>
</dbReference>
<keyword evidence="14 18" id="KW-0961">Cell wall biogenesis/degradation</keyword>
<keyword evidence="19" id="KW-0175">Coiled coil</keyword>
<dbReference type="InterPro" id="IPR005882">
    <property type="entry name" value="Bifunctional_GlmU"/>
</dbReference>
<dbReference type="GO" id="GO:0009252">
    <property type="term" value="P:peptidoglycan biosynthetic process"/>
    <property type="evidence" value="ECO:0007669"/>
    <property type="project" value="UniProtKB-UniRule"/>
</dbReference>
<dbReference type="UniPathway" id="UPA00973"/>
<evidence type="ECO:0000256" key="17">
    <source>
        <dbReference type="ARBA" id="ARBA00049628"/>
    </source>
</evidence>
<evidence type="ECO:0000313" key="22">
    <source>
        <dbReference type="Proteomes" id="UP000200980"/>
    </source>
</evidence>
<dbReference type="InterPro" id="IPR011004">
    <property type="entry name" value="Trimer_LpxA-like_sf"/>
</dbReference>
<feature type="binding site" evidence="18">
    <location>
        <begin position="77"/>
        <end position="78"/>
    </location>
    <ligand>
        <name>UDP-N-acetyl-alpha-D-glucosamine</name>
        <dbReference type="ChEBI" id="CHEBI:57705"/>
    </ligand>
</feature>
<feature type="binding site" evidence="18">
    <location>
        <position position="222"/>
    </location>
    <ligand>
        <name>UDP-N-acetyl-alpha-D-glucosamine</name>
        <dbReference type="ChEBI" id="CHEBI:57705"/>
    </ligand>
</feature>
<keyword evidence="5 18" id="KW-0808">Transferase</keyword>
<dbReference type="SUPFAM" id="SSF51161">
    <property type="entry name" value="Trimeric LpxA-like enzymes"/>
    <property type="match status" value="1"/>
</dbReference>
<dbReference type="GO" id="GO:0019134">
    <property type="term" value="F:glucosamine-1-phosphate N-acetyltransferase activity"/>
    <property type="evidence" value="ECO:0007669"/>
    <property type="project" value="UniProtKB-UniRule"/>
</dbReference>
<evidence type="ECO:0000256" key="11">
    <source>
        <dbReference type="ARBA" id="ARBA00022984"/>
    </source>
</evidence>
<feature type="binding site" evidence="18">
    <location>
        <position position="311"/>
    </location>
    <ligand>
        <name>UDP-N-acetyl-alpha-D-glucosamine</name>
        <dbReference type="ChEBI" id="CHEBI:57705"/>
    </ligand>
</feature>
<comment type="similarity">
    <text evidence="3 18">In the N-terminal section; belongs to the N-acetylglucosamine-1-phosphate uridyltransferase family.</text>
</comment>
<dbReference type="OrthoDB" id="9775031at2"/>
<comment type="pathway">
    <text evidence="18">Nucleotide-sugar biosynthesis; UDP-N-acetyl-alpha-D-glucosamine biosynthesis; N-acetyl-alpha-D-glucosamine 1-phosphate from alpha-D-glucosamine 6-phosphate (route II): step 2/2.</text>
</comment>